<gene>
    <name evidence="2" type="ORF">SGL43_05131</name>
</gene>
<evidence type="ECO:0000313" key="3">
    <source>
        <dbReference type="Proteomes" id="UP001154015"/>
    </source>
</evidence>
<comment type="caution">
    <text evidence="2">The sequence shown here is derived from an EMBL/GenBank/DDBJ whole genome shotgun (WGS) entry which is preliminary data.</text>
</comment>
<keyword evidence="3" id="KW-1185">Reference proteome</keyword>
<evidence type="ECO:0000256" key="1">
    <source>
        <dbReference type="SAM" id="MobiDB-lite"/>
    </source>
</evidence>
<organism evidence="2 3">
    <name type="scientific">Streptomyces globisporus</name>
    <dbReference type="NCBI Taxonomy" id="1908"/>
    <lineage>
        <taxon>Bacteria</taxon>
        <taxon>Bacillati</taxon>
        <taxon>Actinomycetota</taxon>
        <taxon>Actinomycetes</taxon>
        <taxon>Kitasatosporales</taxon>
        <taxon>Streptomycetaceae</taxon>
        <taxon>Streptomyces</taxon>
    </lineage>
</organism>
<proteinExistence type="predicted"/>
<protein>
    <submittedName>
        <fullName evidence="2">Uncharacterized protein</fullName>
    </submittedName>
</protein>
<feature type="region of interest" description="Disordered" evidence="1">
    <location>
        <begin position="1"/>
        <end position="40"/>
    </location>
</feature>
<reference evidence="2" key="1">
    <citation type="submission" date="2022-03" db="EMBL/GenBank/DDBJ databases">
        <authorList>
            <person name="Leyn A S."/>
        </authorList>
    </citation>
    <scope>NUCLEOTIDE SEQUENCE</scope>
    <source>
        <strain evidence="2">Streptomyces globisporus 4-3</strain>
    </source>
</reference>
<dbReference type="Proteomes" id="UP001154015">
    <property type="component" value="Unassembled WGS sequence"/>
</dbReference>
<sequence length="40" mass="3975">MCEAQHASGAFRGELGTSTPAPRENFGGAPVHPGGPNGVL</sequence>
<evidence type="ECO:0000313" key="2">
    <source>
        <dbReference type="EMBL" id="CAH9418083.1"/>
    </source>
</evidence>
<accession>A0ABM9H3A1</accession>
<dbReference type="EMBL" id="CAKXYP010000016">
    <property type="protein sequence ID" value="CAH9418083.1"/>
    <property type="molecule type" value="Genomic_DNA"/>
</dbReference>
<name>A0ABM9H3A1_STRGL</name>